<evidence type="ECO:0008006" key="9">
    <source>
        <dbReference type="Google" id="ProtNLM"/>
    </source>
</evidence>
<keyword evidence="3" id="KW-1133">Transmembrane helix</keyword>
<dbReference type="Gene3D" id="6.10.280.40">
    <property type="match status" value="1"/>
</dbReference>
<evidence type="ECO:0000256" key="3">
    <source>
        <dbReference type="SAM" id="Phobius"/>
    </source>
</evidence>
<dbReference type="EMBL" id="CM010718">
    <property type="protein sequence ID" value="RZC59044.1"/>
    <property type="molecule type" value="Genomic_DNA"/>
</dbReference>
<keyword evidence="2" id="KW-0460">Magnesium</keyword>
<dbReference type="InterPro" id="IPR027417">
    <property type="entry name" value="P-loop_NTPase"/>
</dbReference>
<organism evidence="7 8">
    <name type="scientific">Papaver somniferum</name>
    <name type="common">Opium poppy</name>
    <dbReference type="NCBI Taxonomy" id="3469"/>
    <lineage>
        <taxon>Eukaryota</taxon>
        <taxon>Viridiplantae</taxon>
        <taxon>Streptophyta</taxon>
        <taxon>Embryophyta</taxon>
        <taxon>Tracheophyta</taxon>
        <taxon>Spermatophyta</taxon>
        <taxon>Magnoliopsida</taxon>
        <taxon>Ranunculales</taxon>
        <taxon>Papaveraceae</taxon>
        <taxon>Papaveroideae</taxon>
        <taxon>Papaver</taxon>
    </lineage>
</organism>
<gene>
    <name evidence="7" type="ORF">C5167_006343</name>
</gene>
<protein>
    <recommendedName>
        <fullName evidence="9">AAA+ ATPase domain-containing protein</fullName>
    </recommendedName>
</protein>
<dbReference type="GO" id="GO:0016887">
    <property type="term" value="F:ATP hydrolysis activity"/>
    <property type="evidence" value="ECO:0007669"/>
    <property type="project" value="InterPro"/>
</dbReference>
<proteinExistence type="predicted"/>
<dbReference type="Pfam" id="PF25568">
    <property type="entry name" value="AAA_lid_At3g28540"/>
    <property type="match status" value="1"/>
</dbReference>
<dbReference type="Pfam" id="PF00004">
    <property type="entry name" value="AAA"/>
    <property type="match status" value="1"/>
</dbReference>
<dbReference type="Gene3D" id="3.40.50.300">
    <property type="entry name" value="P-loop containing nucleotide triphosphate hydrolases"/>
    <property type="match status" value="1"/>
</dbReference>
<dbReference type="SUPFAM" id="SSF52540">
    <property type="entry name" value="P-loop containing nucleoside triphosphate hydrolases"/>
    <property type="match status" value="1"/>
</dbReference>
<dbReference type="InterPro" id="IPR025753">
    <property type="entry name" value="AAA_N_dom"/>
</dbReference>
<keyword evidence="8" id="KW-1185">Reference proteome</keyword>
<reference evidence="7 8" key="1">
    <citation type="journal article" date="2018" name="Science">
        <title>The opium poppy genome and morphinan production.</title>
        <authorList>
            <person name="Guo L."/>
            <person name="Winzer T."/>
            <person name="Yang X."/>
            <person name="Li Y."/>
            <person name="Ning Z."/>
            <person name="He Z."/>
            <person name="Teodor R."/>
            <person name="Lu Y."/>
            <person name="Bowser T.A."/>
            <person name="Graham I.A."/>
            <person name="Ye K."/>
        </authorList>
    </citation>
    <scope>NUCLEOTIDE SEQUENCE [LARGE SCALE GENOMIC DNA]</scope>
    <source>
        <strain evidence="8">cv. HN1</strain>
        <tissue evidence="7">Leaves</tissue>
    </source>
</reference>
<dbReference type="PANTHER" id="PTHR23070">
    <property type="entry name" value="BCS1 AAA-TYPE ATPASE"/>
    <property type="match status" value="1"/>
</dbReference>
<dbReference type="AlphaFoldDB" id="A0A4Y7JD21"/>
<evidence type="ECO:0000259" key="4">
    <source>
        <dbReference type="Pfam" id="PF00004"/>
    </source>
</evidence>
<evidence type="ECO:0000259" key="5">
    <source>
        <dbReference type="Pfam" id="PF14363"/>
    </source>
</evidence>
<keyword evidence="3" id="KW-0472">Membrane</keyword>
<evidence type="ECO:0000313" key="8">
    <source>
        <dbReference type="Proteomes" id="UP000316621"/>
    </source>
</evidence>
<name>A0A4Y7JD21_PAPSO</name>
<keyword evidence="3" id="KW-0812">Transmembrane</keyword>
<dbReference type="InterPro" id="IPR058017">
    <property type="entry name" value="At3g28540-like_C"/>
</dbReference>
<dbReference type="InterPro" id="IPR003959">
    <property type="entry name" value="ATPase_AAA_core"/>
</dbReference>
<evidence type="ECO:0000313" key="7">
    <source>
        <dbReference type="EMBL" id="RZC59044.1"/>
    </source>
</evidence>
<feature type="domain" description="ATPase AAA-type core" evidence="4">
    <location>
        <begin position="249"/>
        <end position="386"/>
    </location>
</feature>
<evidence type="ECO:0000256" key="1">
    <source>
        <dbReference type="ARBA" id="ARBA00001946"/>
    </source>
</evidence>
<dbReference type="GO" id="GO:0005524">
    <property type="term" value="F:ATP binding"/>
    <property type="evidence" value="ECO:0007669"/>
    <property type="project" value="InterPro"/>
</dbReference>
<accession>A0A4Y7JD21</accession>
<evidence type="ECO:0000259" key="6">
    <source>
        <dbReference type="Pfam" id="PF25568"/>
    </source>
</evidence>
<feature type="transmembrane region" description="Helical" evidence="3">
    <location>
        <begin position="9"/>
        <end position="27"/>
    </location>
</feature>
<dbReference type="OrthoDB" id="10251412at2759"/>
<feature type="domain" description="AAA+ ATPase At3g28540-like C-terminal" evidence="6">
    <location>
        <begin position="389"/>
        <end position="461"/>
    </location>
</feature>
<dbReference type="Pfam" id="PF14363">
    <property type="entry name" value="AAA_assoc"/>
    <property type="match status" value="1"/>
</dbReference>
<comment type="cofactor">
    <cofactor evidence="1">
        <name>Mg(2+)</name>
        <dbReference type="ChEBI" id="CHEBI:18420"/>
    </cofactor>
</comment>
<dbReference type="OMA" id="PMRRNEE"/>
<feature type="domain" description="AAA-type ATPase N-terminal" evidence="5">
    <location>
        <begin position="31"/>
        <end position="126"/>
    </location>
</feature>
<evidence type="ECO:0000256" key="2">
    <source>
        <dbReference type="ARBA" id="ARBA00022842"/>
    </source>
</evidence>
<sequence>MSSRSMGEILMGFGTLMGSIMFVYTMIQQFVPEYVSHYLSVYICRITAFAYPYIEISFDEFTGGGDWLKVSKAYTAIEAYLGPKSSKRAKRLKARIVKGNKDLAFSMDDDEEIVDEFEGVKIWWSLDKTVTETKSFSRYSSATEERRHLTLKFHRRHREMITKSYLYHVINEGKENMIENRHIRLYSNNANHEYGYKLWSQVAFEHPVTFDHLAMDPAKKQEIIDDLVTFSMGRDYYLKIGKPWKRGYLLYVPPGTGKSSMIAVMAKLLNYDIYDLELTAVNGNSELKQLLHNTSNKSITVIEDVDCSLDLTNKREKKKKEEDKDKEEEESNVDRKVTLSGLLNVIDGLWSACSKERIFVFTTNYVEELDPALIRRGRMDKHIEMSYFCFEGFKVFTKIYLDLESHELFDTIRLLIHEVKVSPADVAENLMPKTIQRDSQACLQNLIKALERIKEDEKLKAEKEEA</sequence>
<dbReference type="STRING" id="3469.A0A4Y7JD21"/>
<dbReference type="Proteomes" id="UP000316621">
    <property type="component" value="Chromosome 4"/>
</dbReference>
<dbReference type="Gramene" id="RZC59044">
    <property type="protein sequence ID" value="RZC59044"/>
    <property type="gene ID" value="C5167_006343"/>
</dbReference>
<dbReference type="InterPro" id="IPR050747">
    <property type="entry name" value="Mitochondrial_chaperone_BCS1"/>
</dbReference>